<keyword evidence="2" id="KW-1185">Reference proteome</keyword>
<protein>
    <submittedName>
        <fullName evidence="1">Uncharacterized protein</fullName>
    </submittedName>
</protein>
<sequence length="98" mass="10758">MLALTAAGSEMRALVEPMLMQFFVEQALCRPGVQTRPDTMLLAQSMASWSSNSKPVRSSVTVPASRMGRLLPRVSGIGNPARRVIRNLRPALDLHQPM</sequence>
<evidence type="ECO:0000313" key="1">
    <source>
        <dbReference type="EMBL" id="MFC0676810.1"/>
    </source>
</evidence>
<name>A0ABV6RIJ7_9GAMM</name>
<dbReference type="RefSeq" id="WP_386664659.1">
    <property type="nucleotide sequence ID" value="NZ_JBHLTG010000001.1"/>
</dbReference>
<gene>
    <name evidence="1" type="ORF">ACFFGH_02950</name>
</gene>
<accession>A0ABV6RIJ7</accession>
<proteinExistence type="predicted"/>
<comment type="caution">
    <text evidence="1">The sequence shown here is derived from an EMBL/GenBank/DDBJ whole genome shotgun (WGS) entry which is preliminary data.</text>
</comment>
<dbReference type="Proteomes" id="UP001589896">
    <property type="component" value="Unassembled WGS sequence"/>
</dbReference>
<evidence type="ECO:0000313" key="2">
    <source>
        <dbReference type="Proteomes" id="UP001589896"/>
    </source>
</evidence>
<organism evidence="1 2">
    <name type="scientific">Lysobacter korlensis</name>
    <dbReference type="NCBI Taxonomy" id="553636"/>
    <lineage>
        <taxon>Bacteria</taxon>
        <taxon>Pseudomonadati</taxon>
        <taxon>Pseudomonadota</taxon>
        <taxon>Gammaproteobacteria</taxon>
        <taxon>Lysobacterales</taxon>
        <taxon>Lysobacteraceae</taxon>
        <taxon>Lysobacter</taxon>
    </lineage>
</organism>
<reference evidence="1 2" key="1">
    <citation type="submission" date="2024-09" db="EMBL/GenBank/DDBJ databases">
        <authorList>
            <person name="Sun Q."/>
            <person name="Mori K."/>
        </authorList>
    </citation>
    <scope>NUCLEOTIDE SEQUENCE [LARGE SCALE GENOMIC DNA]</scope>
    <source>
        <strain evidence="1 2">KCTC 23076</strain>
    </source>
</reference>
<dbReference type="EMBL" id="JBHLTG010000001">
    <property type="protein sequence ID" value="MFC0676810.1"/>
    <property type="molecule type" value="Genomic_DNA"/>
</dbReference>